<evidence type="ECO:0000313" key="14">
    <source>
        <dbReference type="Proteomes" id="UP000807469"/>
    </source>
</evidence>
<evidence type="ECO:0000256" key="10">
    <source>
        <dbReference type="ARBA" id="ARBA00022989"/>
    </source>
</evidence>
<dbReference type="EC" id="2.4.1.-" evidence="12"/>
<evidence type="ECO:0000256" key="7">
    <source>
        <dbReference type="ARBA" id="ARBA00022679"/>
    </source>
</evidence>
<evidence type="ECO:0000256" key="11">
    <source>
        <dbReference type="ARBA" id="ARBA00023136"/>
    </source>
</evidence>
<comment type="pathway">
    <text evidence="2 12">Glycolipid biosynthesis; glycosylphosphatidylinositol-anchor biosynthesis.</text>
</comment>
<comment type="similarity">
    <text evidence="3 12">Belongs to the PIGV family.</text>
</comment>
<keyword evidence="10 12" id="KW-1133">Transmembrane helix</keyword>
<evidence type="ECO:0000256" key="3">
    <source>
        <dbReference type="ARBA" id="ARBA00008698"/>
    </source>
</evidence>
<dbReference type="GO" id="GO:0031501">
    <property type="term" value="C:mannosyltransferase complex"/>
    <property type="evidence" value="ECO:0007669"/>
    <property type="project" value="TreeGrafter"/>
</dbReference>
<evidence type="ECO:0000256" key="4">
    <source>
        <dbReference type="ARBA" id="ARBA00013795"/>
    </source>
</evidence>
<sequence length="405" mass="45852">MNATTKGEERHRALLFRYSIAVRLFSFALLHIASTWLPLFDASPLLVQDITTLEYPLLRWDAFHFHHIAAKGYVYEHEWAFFPMMRALSLLQPSSLRGPKHLLLIGMTAALACDSSQLLYTLSLFHLRSADLAFLASVLSLIPTSPVTAYFVPINEPFFTHFSYRGMLCCTRRKWAKAAFWFALAGALRSNGIFLGGFVLWGLLVQPFAVGKMPTIKTFTKAIALISIIVAPFMTYQAYAYITFCTRFEGPIPEWCSWFPPAIYTYVQSKYWNVGVLRYWTVSQLPNFVIASPTLLLIFAFILHHFRNGSLLQLSKSKSCSQVNTVFQNSSITPHALHATIFASILLFASHTQIVLRLASSMPLIYWAAAWLVTYHPTFGKAWVLWSVLWGTTSIVLWAAFLPPA</sequence>
<keyword evidence="8 12" id="KW-0812">Transmembrane</keyword>
<feature type="transmembrane region" description="Helical" evidence="12">
    <location>
        <begin position="326"/>
        <end position="348"/>
    </location>
</feature>
<feature type="transmembrane region" description="Helical" evidence="12">
    <location>
        <begin position="354"/>
        <end position="375"/>
    </location>
</feature>
<keyword evidence="11 12" id="KW-0472">Membrane</keyword>
<feature type="transmembrane region" description="Helical" evidence="12">
    <location>
        <begin position="101"/>
        <end position="120"/>
    </location>
</feature>
<feature type="transmembrane region" description="Helical" evidence="12">
    <location>
        <begin position="20"/>
        <end position="39"/>
    </location>
</feature>
<feature type="transmembrane region" description="Helical" evidence="12">
    <location>
        <begin position="132"/>
        <end position="152"/>
    </location>
</feature>
<dbReference type="Proteomes" id="UP000807469">
    <property type="component" value="Unassembled WGS sequence"/>
</dbReference>
<keyword evidence="7 12" id="KW-0808">Transferase</keyword>
<feature type="transmembrane region" description="Helical" evidence="12">
    <location>
        <begin position="382"/>
        <end position="401"/>
    </location>
</feature>
<keyword evidence="14" id="KW-1185">Reference proteome</keyword>
<accession>A0A9P5ZAI3</accession>
<evidence type="ECO:0000256" key="8">
    <source>
        <dbReference type="ARBA" id="ARBA00022692"/>
    </source>
</evidence>
<dbReference type="GO" id="GO:0000009">
    <property type="term" value="F:alpha-1,6-mannosyltransferase activity"/>
    <property type="evidence" value="ECO:0007669"/>
    <property type="project" value="InterPro"/>
</dbReference>
<gene>
    <name evidence="13" type="ORF">BDN70DRAFT_872492</name>
</gene>
<dbReference type="OrthoDB" id="10252502at2759"/>
<keyword evidence="9 12" id="KW-0256">Endoplasmic reticulum</keyword>
<dbReference type="AlphaFoldDB" id="A0A9P5ZAI3"/>
<reference evidence="13" key="1">
    <citation type="submission" date="2020-11" db="EMBL/GenBank/DDBJ databases">
        <authorList>
            <consortium name="DOE Joint Genome Institute"/>
            <person name="Ahrendt S."/>
            <person name="Riley R."/>
            <person name="Andreopoulos W."/>
            <person name="Labutti K."/>
            <person name="Pangilinan J."/>
            <person name="Ruiz-Duenas F.J."/>
            <person name="Barrasa J.M."/>
            <person name="Sanchez-Garcia M."/>
            <person name="Camarero S."/>
            <person name="Miyauchi S."/>
            <person name="Serrano A."/>
            <person name="Linde D."/>
            <person name="Babiker R."/>
            <person name="Drula E."/>
            <person name="Ayuso-Fernandez I."/>
            <person name="Pacheco R."/>
            <person name="Padilla G."/>
            <person name="Ferreira P."/>
            <person name="Barriuso J."/>
            <person name="Kellner H."/>
            <person name="Castanera R."/>
            <person name="Alfaro M."/>
            <person name="Ramirez L."/>
            <person name="Pisabarro A.G."/>
            <person name="Kuo A."/>
            <person name="Tritt A."/>
            <person name="Lipzen A."/>
            <person name="He G."/>
            <person name="Yan M."/>
            <person name="Ng V."/>
            <person name="Cullen D."/>
            <person name="Martin F."/>
            <person name="Rosso M.-N."/>
            <person name="Henrissat B."/>
            <person name="Hibbett D."/>
            <person name="Martinez A.T."/>
            <person name="Grigoriev I.V."/>
        </authorList>
    </citation>
    <scope>NUCLEOTIDE SEQUENCE</scope>
    <source>
        <strain evidence="13">CIRM-BRFM 674</strain>
    </source>
</reference>
<comment type="caution">
    <text evidence="13">The sequence shown here is derived from an EMBL/GenBank/DDBJ whole genome shotgun (WGS) entry which is preliminary data.</text>
</comment>
<keyword evidence="6 12" id="KW-0328">Glycosyltransferase</keyword>
<comment type="subcellular location">
    <subcellularLocation>
        <location evidence="1 12">Endoplasmic reticulum membrane</location>
        <topology evidence="1 12">Multi-pass membrane protein</topology>
    </subcellularLocation>
</comment>
<evidence type="ECO:0000256" key="12">
    <source>
        <dbReference type="RuleBase" id="RU363112"/>
    </source>
</evidence>
<dbReference type="GO" id="GO:0004376">
    <property type="term" value="F:GPI mannosyltransferase activity"/>
    <property type="evidence" value="ECO:0007669"/>
    <property type="project" value="InterPro"/>
</dbReference>
<feature type="transmembrane region" description="Helical" evidence="12">
    <location>
        <begin position="222"/>
        <end position="242"/>
    </location>
</feature>
<name>A0A9P5ZAI3_9AGAR</name>
<dbReference type="EMBL" id="MU155143">
    <property type="protein sequence ID" value="KAF9484473.1"/>
    <property type="molecule type" value="Genomic_DNA"/>
</dbReference>
<evidence type="ECO:0000256" key="9">
    <source>
        <dbReference type="ARBA" id="ARBA00022824"/>
    </source>
</evidence>
<feature type="transmembrane region" description="Helical" evidence="12">
    <location>
        <begin position="288"/>
        <end position="306"/>
    </location>
</feature>
<evidence type="ECO:0000256" key="1">
    <source>
        <dbReference type="ARBA" id="ARBA00004477"/>
    </source>
</evidence>
<evidence type="ECO:0000256" key="5">
    <source>
        <dbReference type="ARBA" id="ARBA00022502"/>
    </source>
</evidence>
<dbReference type="PANTHER" id="PTHR12468">
    <property type="entry name" value="GPI MANNOSYLTRANSFERASE 2"/>
    <property type="match status" value="1"/>
</dbReference>
<dbReference type="GO" id="GO:0006506">
    <property type="term" value="P:GPI anchor biosynthetic process"/>
    <property type="evidence" value="ECO:0007669"/>
    <property type="project" value="UniProtKB-KW"/>
</dbReference>
<evidence type="ECO:0000256" key="6">
    <source>
        <dbReference type="ARBA" id="ARBA00022676"/>
    </source>
</evidence>
<dbReference type="Pfam" id="PF04188">
    <property type="entry name" value="Mannosyl_trans2"/>
    <property type="match status" value="1"/>
</dbReference>
<protein>
    <recommendedName>
        <fullName evidence="4 12">GPI mannosyltransferase 2</fullName>
        <ecNumber evidence="12">2.4.1.-</ecNumber>
    </recommendedName>
</protein>
<comment type="function">
    <text evidence="12">Mannosyltransferase involved in glycosylphosphatidylinositol-anchor biosynthesis.</text>
</comment>
<organism evidence="13 14">
    <name type="scientific">Pholiota conissans</name>
    <dbReference type="NCBI Taxonomy" id="109636"/>
    <lineage>
        <taxon>Eukaryota</taxon>
        <taxon>Fungi</taxon>
        <taxon>Dikarya</taxon>
        <taxon>Basidiomycota</taxon>
        <taxon>Agaricomycotina</taxon>
        <taxon>Agaricomycetes</taxon>
        <taxon>Agaricomycetidae</taxon>
        <taxon>Agaricales</taxon>
        <taxon>Agaricineae</taxon>
        <taxon>Strophariaceae</taxon>
        <taxon>Pholiota</taxon>
    </lineage>
</organism>
<proteinExistence type="inferred from homology"/>
<dbReference type="PANTHER" id="PTHR12468:SF2">
    <property type="entry name" value="GPI MANNOSYLTRANSFERASE 2"/>
    <property type="match status" value="1"/>
</dbReference>
<dbReference type="GO" id="GO:0005789">
    <property type="term" value="C:endoplasmic reticulum membrane"/>
    <property type="evidence" value="ECO:0007669"/>
    <property type="project" value="UniProtKB-SubCell"/>
</dbReference>
<dbReference type="InterPro" id="IPR007315">
    <property type="entry name" value="PIG-V/Gpi18"/>
</dbReference>
<evidence type="ECO:0000313" key="13">
    <source>
        <dbReference type="EMBL" id="KAF9484473.1"/>
    </source>
</evidence>
<keyword evidence="5 12" id="KW-0337">GPI-anchor biosynthesis</keyword>
<evidence type="ECO:0000256" key="2">
    <source>
        <dbReference type="ARBA" id="ARBA00004687"/>
    </source>
</evidence>